<comment type="caution">
    <text evidence="2">The sequence shown here is derived from an EMBL/GenBank/DDBJ whole genome shotgun (WGS) entry which is preliminary data.</text>
</comment>
<dbReference type="Proteomes" id="UP001310594">
    <property type="component" value="Unassembled WGS sequence"/>
</dbReference>
<dbReference type="AlphaFoldDB" id="A0AAN7W8R6"/>
<sequence>MAGDGNALTEKPFRLMDLAPELRTRIYECYFEPEEFTFTEVDVLEIAEHAPCQAITAVSKLLRHETYQLYRDAEKDFFQRSFVMDWCSYTRRCESKLFRAEIDAKLELLDALPPYPISRLEVRLETATNGNHYTYYVITTDASGLIRETFEQGHMDECGHCGYDNPAKTTTLQRHAAALRRPLTRPGRPSHLILVHVVEAALFSDGWVGCPGRKVEDSDSDESEEDPDRDDDDDEGETDESEDETDREESEEESQMGESGGEESDAHE</sequence>
<dbReference type="EMBL" id="JAVRQU010000005">
    <property type="protein sequence ID" value="KAK5703272.1"/>
    <property type="molecule type" value="Genomic_DNA"/>
</dbReference>
<reference evidence="2" key="1">
    <citation type="submission" date="2023-08" db="EMBL/GenBank/DDBJ databases">
        <title>Black Yeasts Isolated from many extreme environments.</title>
        <authorList>
            <person name="Coleine C."/>
            <person name="Stajich J.E."/>
            <person name="Selbmann L."/>
        </authorList>
    </citation>
    <scope>NUCLEOTIDE SEQUENCE</scope>
    <source>
        <strain evidence="2">CCFEE 5810</strain>
    </source>
</reference>
<accession>A0AAN7W8R6</accession>
<name>A0AAN7W8R6_9PEZI</name>
<evidence type="ECO:0000313" key="3">
    <source>
        <dbReference type="Proteomes" id="UP001310594"/>
    </source>
</evidence>
<evidence type="ECO:0000313" key="2">
    <source>
        <dbReference type="EMBL" id="KAK5703272.1"/>
    </source>
</evidence>
<feature type="region of interest" description="Disordered" evidence="1">
    <location>
        <begin position="209"/>
        <end position="268"/>
    </location>
</feature>
<evidence type="ECO:0000256" key="1">
    <source>
        <dbReference type="SAM" id="MobiDB-lite"/>
    </source>
</evidence>
<organism evidence="2 3">
    <name type="scientific">Elasticomyces elasticus</name>
    <dbReference type="NCBI Taxonomy" id="574655"/>
    <lineage>
        <taxon>Eukaryota</taxon>
        <taxon>Fungi</taxon>
        <taxon>Dikarya</taxon>
        <taxon>Ascomycota</taxon>
        <taxon>Pezizomycotina</taxon>
        <taxon>Dothideomycetes</taxon>
        <taxon>Dothideomycetidae</taxon>
        <taxon>Mycosphaerellales</taxon>
        <taxon>Teratosphaeriaceae</taxon>
        <taxon>Elasticomyces</taxon>
    </lineage>
</organism>
<feature type="compositionally biased region" description="Acidic residues" evidence="1">
    <location>
        <begin position="218"/>
        <end position="268"/>
    </location>
</feature>
<protein>
    <submittedName>
        <fullName evidence="2">Uncharacterized protein</fullName>
    </submittedName>
</protein>
<proteinExistence type="predicted"/>
<gene>
    <name evidence="2" type="ORF">LTR97_004221</name>
</gene>